<dbReference type="InterPro" id="IPR016039">
    <property type="entry name" value="Thiolase-like"/>
</dbReference>
<dbReference type="Pfam" id="PF16197">
    <property type="entry name" value="KAsynt_C_assoc"/>
    <property type="match status" value="1"/>
</dbReference>
<dbReference type="InterPro" id="IPR006162">
    <property type="entry name" value="Ppantetheine_attach_site"/>
</dbReference>
<dbReference type="InterPro" id="IPR036291">
    <property type="entry name" value="NAD(P)-bd_dom_sf"/>
</dbReference>
<dbReference type="SUPFAM" id="SSF50129">
    <property type="entry name" value="GroES-like"/>
    <property type="match status" value="1"/>
</dbReference>
<keyword evidence="4" id="KW-0511">Multifunctional enzyme</keyword>
<keyword evidence="7" id="KW-1185">Reference proteome</keyword>
<dbReference type="SMART" id="SM00825">
    <property type="entry name" value="PKS_KS"/>
    <property type="match status" value="1"/>
</dbReference>
<dbReference type="InterPro" id="IPR014031">
    <property type="entry name" value="Ketoacyl_synth_C"/>
</dbReference>
<evidence type="ECO:0000256" key="2">
    <source>
        <dbReference type="ARBA" id="ARBA00022553"/>
    </source>
</evidence>
<dbReference type="SUPFAM" id="SSF51735">
    <property type="entry name" value="NAD(P)-binding Rossmann-fold domains"/>
    <property type="match status" value="1"/>
</dbReference>
<evidence type="ECO:0000256" key="3">
    <source>
        <dbReference type="ARBA" id="ARBA00022679"/>
    </source>
</evidence>
<dbReference type="InterPro" id="IPR013968">
    <property type="entry name" value="PKS_KR"/>
</dbReference>
<dbReference type="CDD" id="cd00833">
    <property type="entry name" value="PKS"/>
    <property type="match status" value="1"/>
</dbReference>
<keyword evidence="3" id="KW-0808">Transferase</keyword>
<dbReference type="GO" id="GO:0004312">
    <property type="term" value="F:fatty acid synthase activity"/>
    <property type="evidence" value="ECO:0007669"/>
    <property type="project" value="TreeGrafter"/>
</dbReference>
<dbReference type="SMART" id="SM00827">
    <property type="entry name" value="PKS_AT"/>
    <property type="match status" value="1"/>
</dbReference>
<dbReference type="InterPro" id="IPR029063">
    <property type="entry name" value="SAM-dependent_MTases_sf"/>
</dbReference>
<dbReference type="Gene3D" id="3.40.50.1820">
    <property type="entry name" value="alpha/beta hydrolase"/>
    <property type="match status" value="1"/>
</dbReference>
<dbReference type="InterPro" id="IPR057326">
    <property type="entry name" value="KR_dom"/>
</dbReference>
<accession>A0AAD7E7H2</accession>
<dbReference type="InterPro" id="IPR014043">
    <property type="entry name" value="Acyl_transferase_dom"/>
</dbReference>
<dbReference type="GO" id="GO:0004315">
    <property type="term" value="F:3-oxoacyl-[acyl-carrier-protein] synthase activity"/>
    <property type="evidence" value="ECO:0007669"/>
    <property type="project" value="InterPro"/>
</dbReference>
<name>A0AAD7E7H2_9AGAR</name>
<dbReference type="GO" id="GO:0006633">
    <property type="term" value="P:fatty acid biosynthetic process"/>
    <property type="evidence" value="ECO:0007669"/>
    <property type="project" value="InterPro"/>
</dbReference>
<dbReference type="Pfam" id="PF00698">
    <property type="entry name" value="Acyl_transf_1"/>
    <property type="match status" value="1"/>
</dbReference>
<dbReference type="Gene3D" id="3.40.50.150">
    <property type="entry name" value="Vaccinia Virus protein VP39"/>
    <property type="match status" value="1"/>
</dbReference>
<dbReference type="InterPro" id="IPR013217">
    <property type="entry name" value="Methyltransf_12"/>
</dbReference>
<gene>
    <name evidence="6" type="ORF">DFH08DRAFT_992112</name>
</gene>
<dbReference type="InterPro" id="IPR016035">
    <property type="entry name" value="Acyl_Trfase/lysoPLipase"/>
</dbReference>
<dbReference type="Pfam" id="PF00109">
    <property type="entry name" value="ketoacyl-synt"/>
    <property type="match status" value="1"/>
</dbReference>
<protein>
    <recommendedName>
        <fullName evidence="5">Ketosynthase family 3 (KS3) domain-containing protein</fullName>
    </recommendedName>
</protein>
<dbReference type="InterPro" id="IPR029058">
    <property type="entry name" value="AB_hydrolase_fold"/>
</dbReference>
<dbReference type="Pfam" id="PF08242">
    <property type="entry name" value="Methyltransf_12"/>
    <property type="match status" value="1"/>
</dbReference>
<dbReference type="Gene3D" id="3.30.70.3290">
    <property type="match status" value="1"/>
</dbReference>
<dbReference type="CDD" id="cd02440">
    <property type="entry name" value="AdoMet_MTases"/>
    <property type="match status" value="1"/>
</dbReference>
<dbReference type="Gene3D" id="3.40.47.10">
    <property type="match status" value="1"/>
</dbReference>
<dbReference type="InterPro" id="IPR001031">
    <property type="entry name" value="Thioesterase"/>
</dbReference>
<dbReference type="EMBL" id="JARIHO010000124">
    <property type="protein sequence ID" value="KAJ7301903.1"/>
    <property type="molecule type" value="Genomic_DNA"/>
</dbReference>
<dbReference type="Pfam" id="PF08659">
    <property type="entry name" value="KR"/>
    <property type="match status" value="1"/>
</dbReference>
<dbReference type="InterPro" id="IPR014030">
    <property type="entry name" value="Ketoacyl_synth_N"/>
</dbReference>
<evidence type="ECO:0000259" key="5">
    <source>
        <dbReference type="PROSITE" id="PS52004"/>
    </source>
</evidence>
<dbReference type="InterPro" id="IPR001227">
    <property type="entry name" value="Ac_transferase_dom_sf"/>
</dbReference>
<comment type="caution">
    <text evidence="6">The sequence shown here is derived from an EMBL/GenBank/DDBJ whole genome shotgun (WGS) entry which is preliminary data.</text>
</comment>
<keyword evidence="1" id="KW-0596">Phosphopantetheine</keyword>
<dbReference type="Pfam" id="PF02801">
    <property type="entry name" value="Ketoacyl-synt_C"/>
    <property type="match status" value="1"/>
</dbReference>
<evidence type="ECO:0000313" key="7">
    <source>
        <dbReference type="Proteomes" id="UP001218218"/>
    </source>
</evidence>
<dbReference type="InterPro" id="IPR050091">
    <property type="entry name" value="PKS_NRPS_Biosynth_Enz"/>
</dbReference>
<dbReference type="Gene3D" id="3.40.366.10">
    <property type="entry name" value="Malonyl-Coenzyme A Acyl Carrier Protein, domain 2"/>
    <property type="match status" value="1"/>
</dbReference>
<proteinExistence type="predicted"/>
<evidence type="ECO:0000256" key="1">
    <source>
        <dbReference type="ARBA" id="ARBA00022450"/>
    </source>
</evidence>
<organism evidence="6 7">
    <name type="scientific">Mycena albidolilacea</name>
    <dbReference type="NCBI Taxonomy" id="1033008"/>
    <lineage>
        <taxon>Eukaryota</taxon>
        <taxon>Fungi</taxon>
        <taxon>Dikarya</taxon>
        <taxon>Basidiomycota</taxon>
        <taxon>Agaricomycotina</taxon>
        <taxon>Agaricomycetes</taxon>
        <taxon>Agaricomycetidae</taxon>
        <taxon>Agaricales</taxon>
        <taxon>Marasmiineae</taxon>
        <taxon>Mycenaceae</taxon>
        <taxon>Mycena</taxon>
    </lineage>
</organism>
<dbReference type="InterPro" id="IPR011032">
    <property type="entry name" value="GroES-like_sf"/>
</dbReference>
<feature type="domain" description="Ketosynthase family 3 (KS3)" evidence="5">
    <location>
        <begin position="8"/>
        <end position="428"/>
    </location>
</feature>
<keyword evidence="2" id="KW-0597">Phosphoprotein</keyword>
<dbReference type="Gene3D" id="3.40.50.720">
    <property type="entry name" value="NAD(P)-binding Rossmann-like Domain"/>
    <property type="match status" value="1"/>
</dbReference>
<reference evidence="6" key="1">
    <citation type="submission" date="2023-03" db="EMBL/GenBank/DDBJ databases">
        <title>Massive genome expansion in bonnet fungi (Mycena s.s.) driven by repeated elements and novel gene families across ecological guilds.</title>
        <authorList>
            <consortium name="Lawrence Berkeley National Laboratory"/>
            <person name="Harder C.B."/>
            <person name="Miyauchi S."/>
            <person name="Viragh M."/>
            <person name="Kuo A."/>
            <person name="Thoen E."/>
            <person name="Andreopoulos B."/>
            <person name="Lu D."/>
            <person name="Skrede I."/>
            <person name="Drula E."/>
            <person name="Henrissat B."/>
            <person name="Morin E."/>
            <person name="Kohler A."/>
            <person name="Barry K."/>
            <person name="LaButti K."/>
            <person name="Morin E."/>
            <person name="Salamov A."/>
            <person name="Lipzen A."/>
            <person name="Mereny Z."/>
            <person name="Hegedus B."/>
            <person name="Baldrian P."/>
            <person name="Stursova M."/>
            <person name="Weitz H."/>
            <person name="Taylor A."/>
            <person name="Grigoriev I.V."/>
            <person name="Nagy L.G."/>
            <person name="Martin F."/>
            <person name="Kauserud H."/>
        </authorList>
    </citation>
    <scope>NUCLEOTIDE SEQUENCE</scope>
    <source>
        <strain evidence="6">CBHHK002</strain>
    </source>
</reference>
<dbReference type="Pfam" id="PF00975">
    <property type="entry name" value="Thioesterase"/>
    <property type="match status" value="1"/>
</dbReference>
<dbReference type="PROSITE" id="PS00606">
    <property type="entry name" value="KS3_1"/>
    <property type="match status" value="1"/>
</dbReference>
<dbReference type="PANTHER" id="PTHR43775:SF37">
    <property type="entry name" value="SI:DKEY-61P9.11"/>
    <property type="match status" value="1"/>
</dbReference>
<dbReference type="Proteomes" id="UP001218218">
    <property type="component" value="Unassembled WGS sequence"/>
</dbReference>
<dbReference type="SUPFAM" id="SSF52151">
    <property type="entry name" value="FabD/lysophospholipase-like"/>
    <property type="match status" value="1"/>
</dbReference>
<sequence>MPTPTQNPKPVAVVGISAEFPSGTLSDTNFDHKSFFDFLLAGQDAYERVPQDRFNVDGWQGSHLGQVLSEKACFLKDINLFDHFEFGISSKDAVTLGVATRKLIEHSFLALLDSGINSRSQNVGVYTSGIAFEPVSAADADEFDVRDGFGGGAAAVANRVSYSLDLLGPSIPVDTACSSSLFALHLGVQALRAGDCEAAVIGGSQINHRFLDWVHYSQLSIFSAGGKSSPFDASADGFGRGEAVVVFVIKLLEDAIRDGDHIYATVLNTAVNSTGSVGPVKTPIAESQAAAMFAAYKGIGRSPAEVDFVECHATGTSVGDPIEANWVGNYFKRDSELLIGSVKGNIGHTEIASFLASFTKVCSMFASNRIPPQVNYQTPNPAIHWDEYNMRVPVEVEEFKTRNTSGKKLVSINASGLLGANGHVIVESPPILQKSCHPSVVPEGLPVLIVGAGLSPHSATAIAGDLSGLASEIPNELPALSNIYGRRARQLTWRTAAVNTPEQPFEFPAPRLVPRGPPPLVFVFSGQGPQHIEMGRQLFRIYPAFRKSILRMDEVHAKVTGTSLVHQLGLFGDTRAKQALLDTWPVTLTVPSIAMIQMALVDLFAAFGIRTRYGDCNPAFTCHVNYNFHIMNGDKNDPNSLFLVLCAQKPSLPLISSSSADAPNTEQPIIFSFELARALDLQQIILDVMSSSGRSATIWIEATSGTLDGGVATGFARSLMRELVAIEIRLVLFDPVWTAESRIGAIRELSRLTSLESEIALDGSGVVLVPRLRSYAPRIPDTLDSGKYWTMTQSGTVVQSAPPSPGPDQVLVKISSLSHEEGGLQALVGTVARSRSSEWQVGSRVVAVAPSTRSNFVLVHEGQLSNIPEMTDDDRAINLALALVFVALGLRLDSRPLKSLKQIQVVVLHTGEFASSITRVLEHLGVKPVLIAPRLPLVLPRLSPGDIVLCGLPAESARTMPRVNGVSIFNWNDADHGALAAVRQNPWLVSTTIDVHLAPAVSAIGDMNCDSLTPEKLLPQIFEVSQSLSLADDKFYLIIGGIGALGHWGSRWRFGCTDMVHNRAIRGAVDYLRSFPDLDLRLEACDATSVEGLRQLIDTLDYPLAGCILSAASKTEGYFALEKVVAIEKLDFLLAISSVAGFGAAGLTNYASANTGIEYLTARYPNAWAFVSPGIADSAVGFELLASTNSLIEMWATSTMNSYEICLCLEDGLLRMANKERISLYVPNLSWDALYSAVNESLLYRYLVKLDVKQDTVEVEDPYEVLQEIVLKFVSASKDELEANVPLTSYGLDSLSAARMSTALKPYLAITQIQLLGDLSLDDLVLKMRDTTQIVVEAPAVSTTERPFAWDALHQPGQTILKLIIGTGTPLIILHGGAGDIAAFRAIQEQFSTPLWAIQPTPQAPLDTVDTLAQFYFEKIKEARPAGPHRIAGFSASSMVTLRLVQLFEANLDEIVQLTFVDHFPMIFTSPLHGFNENVDSFHDLLAHGEKSSVAMVADCCNRDSAPFRRTYGENLVAASQGRPSAANALESWEWIQKFSATNLRTLVEFGGGWSQWASTDVKAREEAVRRRLVAEVAKVRSPINVLVANSGLRFFLGPEWNDLGASRAQRDTRVVYFEAGHFDIFGKADFSRSLEFEWVELQPKHELVSMVHNPLQQELETMFRIVDTMSLRTMADTLKQSPRVGSEISRQRLFDVTEEFVRTQPQTTWTDQEYEVSKRLFPLYFEITDRIAEVHRSTVESPAAAVAALYSDDMMDGFYRDSPAFTSMNQEAAKYFKSLVSLSSFGRRRPLRVLEIGAGVGGLTKFLVEALCDIPKADVEYTITDLSFSLASSLAQSFTYKHIVPKKYDISKTPTEQGLQLGHYDMITGFNVVHAVPDLDETLLNLHTLLAPGGRLLMVDTDGCARSSNPPRPGAIWHDFVFGSFQGWFGFTDDRTYCTIDGHAHLTATGYSNVRVCLEDAGRCILFEAEKV</sequence>
<dbReference type="SUPFAM" id="SSF53474">
    <property type="entry name" value="alpha/beta-Hydrolases"/>
    <property type="match status" value="1"/>
</dbReference>
<dbReference type="InterPro" id="IPR018201">
    <property type="entry name" value="Ketoacyl_synth_AS"/>
</dbReference>
<dbReference type="PROSITE" id="PS00012">
    <property type="entry name" value="PHOSPHOPANTETHEINE"/>
    <property type="match status" value="1"/>
</dbReference>
<dbReference type="SMART" id="SM00822">
    <property type="entry name" value="PKS_KR"/>
    <property type="match status" value="1"/>
</dbReference>
<dbReference type="PROSITE" id="PS52004">
    <property type="entry name" value="KS3_2"/>
    <property type="match status" value="1"/>
</dbReference>
<dbReference type="InterPro" id="IPR020841">
    <property type="entry name" value="PKS_Beta-ketoAc_synthase_dom"/>
</dbReference>
<evidence type="ECO:0000313" key="6">
    <source>
        <dbReference type="EMBL" id="KAJ7301903.1"/>
    </source>
</evidence>
<evidence type="ECO:0000256" key="4">
    <source>
        <dbReference type="ARBA" id="ARBA00023268"/>
    </source>
</evidence>
<dbReference type="PANTHER" id="PTHR43775">
    <property type="entry name" value="FATTY ACID SYNTHASE"/>
    <property type="match status" value="1"/>
</dbReference>
<dbReference type="SUPFAM" id="SSF53901">
    <property type="entry name" value="Thiolase-like"/>
    <property type="match status" value="1"/>
</dbReference>
<dbReference type="SUPFAM" id="SSF53335">
    <property type="entry name" value="S-adenosyl-L-methionine-dependent methyltransferases"/>
    <property type="match status" value="1"/>
</dbReference>
<dbReference type="InterPro" id="IPR032821">
    <property type="entry name" value="PKS_assoc"/>
</dbReference>